<protein>
    <submittedName>
        <fullName evidence="1">Uncharacterized protein</fullName>
    </submittedName>
</protein>
<evidence type="ECO:0000313" key="2">
    <source>
        <dbReference type="EMBL" id="QJA71447.1"/>
    </source>
</evidence>
<dbReference type="AlphaFoldDB" id="A0A6H1Z6W3"/>
<evidence type="ECO:0000313" key="1">
    <source>
        <dbReference type="EMBL" id="QJA43268.1"/>
    </source>
</evidence>
<sequence length="57" mass="6666">MDEDLKAIIDLVDKHREKAVITCDPTCWCWYIEETLANLDLDGYFGPDTSYLDNRQL</sequence>
<gene>
    <name evidence="2" type="ORF">MM415A03175_0007</name>
    <name evidence="1" type="ORF">MM415B01989_0017</name>
</gene>
<proteinExistence type="predicted"/>
<dbReference type="EMBL" id="MT141181">
    <property type="protein sequence ID" value="QJA43268.1"/>
    <property type="molecule type" value="Genomic_DNA"/>
</dbReference>
<organism evidence="1">
    <name type="scientific">viral metagenome</name>
    <dbReference type="NCBI Taxonomy" id="1070528"/>
    <lineage>
        <taxon>unclassified sequences</taxon>
        <taxon>metagenomes</taxon>
        <taxon>organismal metagenomes</taxon>
    </lineage>
</organism>
<reference evidence="1" key="1">
    <citation type="submission" date="2020-03" db="EMBL/GenBank/DDBJ databases">
        <title>The deep terrestrial virosphere.</title>
        <authorList>
            <person name="Holmfeldt K."/>
            <person name="Nilsson E."/>
            <person name="Simone D."/>
            <person name="Lopez-Fernandez M."/>
            <person name="Wu X."/>
            <person name="de Brujin I."/>
            <person name="Lundin D."/>
            <person name="Andersson A."/>
            <person name="Bertilsson S."/>
            <person name="Dopson M."/>
        </authorList>
    </citation>
    <scope>NUCLEOTIDE SEQUENCE</scope>
    <source>
        <strain evidence="2">MM415A03175</strain>
        <strain evidence="1">MM415B01989</strain>
    </source>
</reference>
<dbReference type="EMBL" id="MT141874">
    <property type="protein sequence ID" value="QJA71447.1"/>
    <property type="molecule type" value="Genomic_DNA"/>
</dbReference>
<accession>A0A6H1Z6W3</accession>
<name>A0A6H1Z6W3_9ZZZZ</name>